<proteinExistence type="predicted"/>
<reference evidence="1" key="2">
    <citation type="journal article" date="2015" name="Data Brief">
        <title>Shoot transcriptome of the giant reed, Arundo donax.</title>
        <authorList>
            <person name="Barrero R.A."/>
            <person name="Guerrero F.D."/>
            <person name="Moolhuijzen P."/>
            <person name="Goolsby J.A."/>
            <person name="Tidwell J."/>
            <person name="Bellgard S.E."/>
            <person name="Bellgard M.I."/>
        </authorList>
    </citation>
    <scope>NUCLEOTIDE SEQUENCE</scope>
    <source>
        <tissue evidence="1">Shoot tissue taken approximately 20 cm above the soil surface</tissue>
    </source>
</reference>
<accession>A0A0A9E8F4</accession>
<protein>
    <submittedName>
        <fullName evidence="1">Uncharacterized protein</fullName>
    </submittedName>
</protein>
<evidence type="ECO:0000313" key="1">
    <source>
        <dbReference type="EMBL" id="JAD94150.1"/>
    </source>
</evidence>
<organism evidence="1">
    <name type="scientific">Arundo donax</name>
    <name type="common">Giant reed</name>
    <name type="synonym">Donax arundinaceus</name>
    <dbReference type="NCBI Taxonomy" id="35708"/>
    <lineage>
        <taxon>Eukaryota</taxon>
        <taxon>Viridiplantae</taxon>
        <taxon>Streptophyta</taxon>
        <taxon>Embryophyta</taxon>
        <taxon>Tracheophyta</taxon>
        <taxon>Spermatophyta</taxon>
        <taxon>Magnoliopsida</taxon>
        <taxon>Liliopsida</taxon>
        <taxon>Poales</taxon>
        <taxon>Poaceae</taxon>
        <taxon>PACMAD clade</taxon>
        <taxon>Arundinoideae</taxon>
        <taxon>Arundineae</taxon>
        <taxon>Arundo</taxon>
    </lineage>
</organism>
<sequence length="92" mass="10371">MIISFGLPYVNIILSIRSSPIAQRKILITLNKVELSDHDDRRALIFTDHLPKILKCVDQWTLSGNKCCNSVVLGSLYKTCIDVIIVRIRTGC</sequence>
<dbReference type="EMBL" id="GBRH01203745">
    <property type="protein sequence ID" value="JAD94150.1"/>
    <property type="molecule type" value="Transcribed_RNA"/>
</dbReference>
<name>A0A0A9E8F4_ARUDO</name>
<dbReference type="AlphaFoldDB" id="A0A0A9E8F4"/>
<reference evidence="1" key="1">
    <citation type="submission" date="2014-09" db="EMBL/GenBank/DDBJ databases">
        <authorList>
            <person name="Magalhaes I.L.F."/>
            <person name="Oliveira U."/>
            <person name="Santos F.R."/>
            <person name="Vidigal T.H.D.A."/>
            <person name="Brescovit A.D."/>
            <person name="Santos A.J."/>
        </authorList>
    </citation>
    <scope>NUCLEOTIDE SEQUENCE</scope>
    <source>
        <tissue evidence="1">Shoot tissue taken approximately 20 cm above the soil surface</tissue>
    </source>
</reference>